<evidence type="ECO:0000313" key="1">
    <source>
        <dbReference type="EMBL" id="MBB4623139.1"/>
    </source>
</evidence>
<organism evidence="1 2">
    <name type="scientific">Parabacteroides faecis</name>
    <dbReference type="NCBI Taxonomy" id="1217282"/>
    <lineage>
        <taxon>Bacteria</taxon>
        <taxon>Pseudomonadati</taxon>
        <taxon>Bacteroidota</taxon>
        <taxon>Bacteroidia</taxon>
        <taxon>Bacteroidales</taxon>
        <taxon>Tannerellaceae</taxon>
        <taxon>Parabacteroides</taxon>
    </lineage>
</organism>
<accession>A0ABR6KNQ3</accession>
<gene>
    <name evidence="1" type="ORF">GGQ57_003051</name>
</gene>
<name>A0ABR6KNQ3_9BACT</name>
<dbReference type="EMBL" id="JACHOC010000006">
    <property type="protein sequence ID" value="MBB4623139.1"/>
    <property type="molecule type" value="Genomic_DNA"/>
</dbReference>
<reference evidence="1 2" key="1">
    <citation type="submission" date="2020-08" db="EMBL/GenBank/DDBJ databases">
        <title>Genomic Encyclopedia of Type Strains, Phase IV (KMG-IV): sequencing the most valuable type-strain genomes for metagenomic binning, comparative biology and taxonomic classification.</title>
        <authorList>
            <person name="Goeker M."/>
        </authorList>
    </citation>
    <scope>NUCLEOTIDE SEQUENCE [LARGE SCALE GENOMIC DNA]</scope>
    <source>
        <strain evidence="1 2">DSM 102983</strain>
    </source>
</reference>
<proteinExistence type="predicted"/>
<keyword evidence="2" id="KW-1185">Reference proteome</keyword>
<dbReference type="RefSeq" id="WP_183671361.1">
    <property type="nucleotide sequence ID" value="NZ_BMPB01000007.1"/>
</dbReference>
<sequence length="97" mass="10879">MITIINAQSFIQIVKSSRKEQVANFGTWFPASADGASLKAAIDSKVAMLESQLKNLKQFKDSITAEQLDEELNRERATKLLSTLSKEQLKAYLDKMD</sequence>
<dbReference type="Proteomes" id="UP000533637">
    <property type="component" value="Unassembled WGS sequence"/>
</dbReference>
<comment type="caution">
    <text evidence="1">The sequence shown here is derived from an EMBL/GenBank/DDBJ whole genome shotgun (WGS) entry which is preliminary data.</text>
</comment>
<protein>
    <submittedName>
        <fullName evidence="1">Uncharacterized protein</fullName>
    </submittedName>
</protein>
<evidence type="ECO:0000313" key="2">
    <source>
        <dbReference type="Proteomes" id="UP000533637"/>
    </source>
</evidence>